<keyword evidence="2" id="KW-1185">Reference proteome</keyword>
<dbReference type="EMBL" id="QVTD01000010">
    <property type="protein sequence ID" value="RFU62396.1"/>
    <property type="molecule type" value="Genomic_DNA"/>
</dbReference>
<accession>A0A372LAI0</accession>
<organism evidence="1 2">
    <name type="scientific">Peribacillus glennii</name>
    <dbReference type="NCBI Taxonomy" id="2303991"/>
    <lineage>
        <taxon>Bacteria</taxon>
        <taxon>Bacillati</taxon>
        <taxon>Bacillota</taxon>
        <taxon>Bacilli</taxon>
        <taxon>Bacillales</taxon>
        <taxon>Bacillaceae</taxon>
        <taxon>Peribacillus</taxon>
    </lineage>
</organism>
<dbReference type="InterPro" id="IPR003203">
    <property type="entry name" value="CobU/CobP"/>
</dbReference>
<dbReference type="GO" id="GO:0000166">
    <property type="term" value="F:nucleotide binding"/>
    <property type="evidence" value="ECO:0007669"/>
    <property type="project" value="InterPro"/>
</dbReference>
<dbReference type="OrthoDB" id="1766664at2"/>
<dbReference type="Gene3D" id="3.40.50.300">
    <property type="entry name" value="P-loop containing nucleotide triphosphate hydrolases"/>
    <property type="match status" value="1"/>
</dbReference>
<gene>
    <name evidence="1" type="ORF">D0466_14560</name>
</gene>
<reference evidence="1 2" key="1">
    <citation type="submission" date="2018-08" db="EMBL/GenBank/DDBJ databases">
        <title>Bacillus chawlae sp. nov., Bacillus glennii sp. nov., and Bacillus saganii sp. nov. Isolated from the Vehicle Assembly Building at Kennedy Space Center where the Viking Spacecraft were Assembled.</title>
        <authorList>
            <person name="Seuylemezian A."/>
            <person name="Vaishampayan P."/>
        </authorList>
    </citation>
    <scope>NUCLEOTIDE SEQUENCE [LARGE SCALE GENOMIC DNA]</scope>
    <source>
        <strain evidence="1 2">V44-8</strain>
    </source>
</reference>
<dbReference type="GO" id="GO:0009236">
    <property type="term" value="P:cobalamin biosynthetic process"/>
    <property type="evidence" value="ECO:0007669"/>
    <property type="project" value="UniProtKB-UniPathway"/>
</dbReference>
<dbReference type="SUPFAM" id="SSF52540">
    <property type="entry name" value="P-loop containing nucleoside triphosphate hydrolases"/>
    <property type="match status" value="1"/>
</dbReference>
<evidence type="ECO:0000313" key="2">
    <source>
        <dbReference type="Proteomes" id="UP000262939"/>
    </source>
</evidence>
<proteinExistence type="predicted"/>
<protein>
    <submittedName>
        <fullName evidence="1">Uncharacterized protein</fullName>
    </submittedName>
</protein>
<dbReference type="Proteomes" id="UP000262939">
    <property type="component" value="Unassembled WGS sequence"/>
</dbReference>
<evidence type="ECO:0000313" key="1">
    <source>
        <dbReference type="EMBL" id="RFU62396.1"/>
    </source>
</evidence>
<dbReference type="UniPathway" id="UPA00148">
    <property type="reaction ID" value="UER00236"/>
</dbReference>
<name>A0A372LAI0_9BACI</name>
<sequence>MHFVTGGAYNGKSRWVREHYKAKDIGFDQWISAYHPDGLPKDSNFPHCNAIVIEGMEQFIKVNCLHRDTGTCRRVLNSLIEDWLAWENDEQQRLLVIIGTDITKGIVPMEKEERIWRDITGWIYQDISSKADRVDVIWYGLNKQIK</sequence>
<dbReference type="RefSeq" id="WP_117323292.1">
    <property type="nucleotide sequence ID" value="NZ_QVTD01000010.1"/>
</dbReference>
<dbReference type="Pfam" id="PF02283">
    <property type="entry name" value="CobU"/>
    <property type="match status" value="1"/>
</dbReference>
<dbReference type="InterPro" id="IPR027417">
    <property type="entry name" value="P-loop_NTPase"/>
</dbReference>
<dbReference type="AlphaFoldDB" id="A0A372LAI0"/>
<comment type="caution">
    <text evidence="1">The sequence shown here is derived from an EMBL/GenBank/DDBJ whole genome shotgun (WGS) entry which is preliminary data.</text>
</comment>
<dbReference type="GO" id="GO:0043752">
    <property type="term" value="F:adenosylcobinamide kinase activity"/>
    <property type="evidence" value="ECO:0007669"/>
    <property type="project" value="InterPro"/>
</dbReference>